<comment type="subcellular location">
    <subcellularLocation>
        <location evidence="1">Nucleus</location>
    </subcellularLocation>
</comment>
<protein>
    <recommendedName>
        <fullName evidence="4">Zn(2)-C6 fungal-type domain-containing protein</fullName>
    </recommendedName>
</protein>
<dbReference type="GO" id="GO:0000981">
    <property type="term" value="F:DNA-binding transcription factor activity, RNA polymerase II-specific"/>
    <property type="evidence" value="ECO:0007669"/>
    <property type="project" value="InterPro"/>
</dbReference>
<feature type="region of interest" description="Disordered" evidence="3">
    <location>
        <begin position="252"/>
        <end position="272"/>
    </location>
</feature>
<dbReference type="InterPro" id="IPR050613">
    <property type="entry name" value="Sec_Metabolite_Reg"/>
</dbReference>
<dbReference type="Pfam" id="PF00172">
    <property type="entry name" value="Zn_clus"/>
    <property type="match status" value="1"/>
</dbReference>
<dbReference type="Gene3D" id="4.10.240.10">
    <property type="entry name" value="Zn(2)-C6 fungal-type DNA-binding domain"/>
    <property type="match status" value="1"/>
</dbReference>
<feature type="region of interest" description="Disordered" evidence="3">
    <location>
        <begin position="1148"/>
        <end position="1234"/>
    </location>
</feature>
<dbReference type="SMART" id="SM00066">
    <property type="entry name" value="GAL4"/>
    <property type="match status" value="1"/>
</dbReference>
<organism evidence="5 6">
    <name type="scientific">Ephemerocybe angulata</name>
    <dbReference type="NCBI Taxonomy" id="980116"/>
    <lineage>
        <taxon>Eukaryota</taxon>
        <taxon>Fungi</taxon>
        <taxon>Dikarya</taxon>
        <taxon>Basidiomycota</taxon>
        <taxon>Agaricomycotina</taxon>
        <taxon>Agaricomycetes</taxon>
        <taxon>Agaricomycetidae</taxon>
        <taxon>Agaricales</taxon>
        <taxon>Agaricineae</taxon>
        <taxon>Psathyrellaceae</taxon>
        <taxon>Ephemerocybe</taxon>
    </lineage>
</organism>
<feature type="region of interest" description="Disordered" evidence="3">
    <location>
        <begin position="1247"/>
        <end position="1298"/>
    </location>
</feature>
<comment type="caution">
    <text evidence="5">The sequence shown here is derived from an EMBL/GenBank/DDBJ whole genome shotgun (WGS) entry which is preliminary data.</text>
</comment>
<feature type="compositionally biased region" description="Gly residues" evidence="3">
    <location>
        <begin position="35"/>
        <end position="44"/>
    </location>
</feature>
<feature type="domain" description="Zn(2)-C6 fungal-type" evidence="4">
    <location>
        <begin position="59"/>
        <end position="90"/>
    </location>
</feature>
<feature type="region of interest" description="Disordered" evidence="3">
    <location>
        <begin position="1433"/>
        <end position="1474"/>
    </location>
</feature>
<dbReference type="PROSITE" id="PS00463">
    <property type="entry name" value="ZN2_CY6_FUNGAL_1"/>
    <property type="match status" value="1"/>
</dbReference>
<feature type="compositionally biased region" description="Pro residues" evidence="3">
    <location>
        <begin position="1464"/>
        <end position="1474"/>
    </location>
</feature>
<dbReference type="SUPFAM" id="SSF57701">
    <property type="entry name" value="Zn2/Cys6 DNA-binding domain"/>
    <property type="match status" value="1"/>
</dbReference>
<evidence type="ECO:0000313" key="5">
    <source>
        <dbReference type="EMBL" id="KAF5313313.1"/>
    </source>
</evidence>
<feature type="compositionally biased region" description="Low complexity" evidence="3">
    <location>
        <begin position="259"/>
        <end position="272"/>
    </location>
</feature>
<feature type="compositionally biased region" description="Basic and acidic residues" evidence="3">
    <location>
        <begin position="1119"/>
        <end position="1130"/>
    </location>
</feature>
<dbReference type="InterPro" id="IPR001138">
    <property type="entry name" value="Zn2Cys6_DnaBD"/>
</dbReference>
<evidence type="ECO:0000256" key="1">
    <source>
        <dbReference type="ARBA" id="ARBA00004123"/>
    </source>
</evidence>
<dbReference type="CDD" id="cd12148">
    <property type="entry name" value="fungal_TF_MHR"/>
    <property type="match status" value="1"/>
</dbReference>
<keyword evidence="6" id="KW-1185">Reference proteome</keyword>
<feature type="compositionally biased region" description="Polar residues" evidence="3">
    <location>
        <begin position="416"/>
        <end position="431"/>
    </location>
</feature>
<sequence length="1474" mass="157648">MDPMRAASAESDEGGAEHLTEPGTGPENAPDTTGSGEGSGAGNGKGKEGGTQRTRPTVVCAECKRQKTKCDRKTPCQGCVKRGSEDRCVYSAAGAEKVDVHSLNNRVMDLEVQQGLASRGIPAIFVPSFQPSAQLIEEKAAAYDEAGGVRYDPVMLQLGHMVPSQPLPQGASSPPAPQKQFLSGLNDAGHGFLHSVLADGGVATQDLQCSHCGPDDCRVEEVKVKEESGCDQGDGDVAMHMTELPPLIDVSMASVPDEGNAGASGSAPRAGSNAVLNTSTTLLQSATPYLPSESIYFPEPQAQPRSKTLFYESNPGDLHAYGPSGPETADPAPFRPSSLKPALTQGLAESLPTSTVCNQLMNDAKDVTVLSPVELGFPSRSSAYPDALKTKLHHASKPLVFNALIKRANRVFSLQSTGTHVSTSPAPSNVDSRPKPGTEMTGGSSKSPTSSRSIAPQPSTKVKPTKELGAEPPGNRLISAAKARQNAQLPNTRPISPTSTKGYPSSGRAPRAQAPSESSSSTSASSVDETLPFFAVMAATMAIGALATQIRRNKPVHPKNKASPSYLYGLSQQALKVWVENGEALPSSADTSSVKYKTVVKEAHADYLRASLLGVLYLLVSGSSQVTASPVAPPCTAPQHPFKSELIRLIGQIVAQLRVWRYQEGLFSPAPPPISDSVVPEALAESINLEEGEEMRRRLFWEVIYYDWIIADMFHVEPVMPPSCFTTALPTLAPNYESWVQGLGDESSDVVLEQGKSAKKKGAQEKREMESERLRIERMFFGMRARYSGLIRRVTERISEGGYLIAHAMALESELPALEAALSSELRWAFKHGASNTSANLIAMGGRIWSDTDGAPAEGPVELPATPQKKTTKGKGKGKPRDDNGSARAKSSRLSVEEEDGEDVQLIGTAQEIASAKVRTRILSCELALMAQLLIFKIYSPFSRPLSSAPASTTSRKPATPVDTALERVLGASKALIRIGRVLHQLLDTSPSSNSSPIVASCFKPSLLTMYPLDQLILDATIICARECFGGSSVPSKADKKGMKRNNPGINEAMQSIAIGLDVLESSYAMKSRSSVPPDMPADFSPVPVKEKVIESLRKMLVAKNSDFASKHKLKRTRSSMENDSRREPSGEQVGAGDVVAVAADAIPADPLPSLEGTSPERRRSTTSPILNPPASETIATPNPPKPAPSSKKEPRIYVRARTTTEPAKPKKVSPPVPPLLTSHPRTLQPDGKHHPVDVHEIVQARAQAGSSAPYHPPSHHSPVHPTPTPHPISEPSSSGYEGMSMMEGQLTFPGPSSADPRINAYAGYHPTDLSYASGYNLPMDQVASAPATFSDFGIGTQGLGGGEPYPQQHTFPAFGPRTQPSTPPTPAQMPSQEYYPQPVRQRTDSSGYSGDTYMYVPTAVGYMKPEDHSAYNMPHLPLPHLPQQQQQPVFANPTMPNVAAPSTWEGHGSQMQSEHQAYPPWPPQNPDQW</sequence>
<dbReference type="OrthoDB" id="2269373at2759"/>
<feature type="region of interest" description="Disordered" evidence="3">
    <location>
        <begin position="1109"/>
        <end position="1135"/>
    </location>
</feature>
<feature type="region of interest" description="Disordered" evidence="3">
    <location>
        <begin position="1"/>
        <end position="56"/>
    </location>
</feature>
<feature type="region of interest" description="Disordered" evidence="3">
    <location>
        <begin position="853"/>
        <end position="902"/>
    </location>
</feature>
<evidence type="ECO:0000313" key="6">
    <source>
        <dbReference type="Proteomes" id="UP000541558"/>
    </source>
</evidence>
<reference evidence="5 6" key="1">
    <citation type="journal article" date="2020" name="ISME J.">
        <title>Uncovering the hidden diversity of litter-decomposition mechanisms in mushroom-forming fungi.</title>
        <authorList>
            <person name="Floudas D."/>
            <person name="Bentzer J."/>
            <person name="Ahren D."/>
            <person name="Johansson T."/>
            <person name="Persson P."/>
            <person name="Tunlid A."/>
        </authorList>
    </citation>
    <scope>NUCLEOTIDE SEQUENCE [LARGE SCALE GENOMIC DNA]</scope>
    <source>
        <strain evidence="5 6">CBS 175.51</strain>
    </source>
</reference>
<name>A0A8H5AZJ3_9AGAR</name>
<feature type="region of interest" description="Disordered" evidence="3">
    <location>
        <begin position="1342"/>
        <end position="1395"/>
    </location>
</feature>
<feature type="region of interest" description="Disordered" evidence="3">
    <location>
        <begin position="416"/>
        <end position="525"/>
    </location>
</feature>
<accession>A0A8H5AZJ3</accession>
<dbReference type="GO" id="GO:0005634">
    <property type="term" value="C:nucleus"/>
    <property type="evidence" value="ECO:0007669"/>
    <property type="project" value="UniProtKB-SubCell"/>
</dbReference>
<feature type="compositionally biased region" description="Polar residues" evidence="3">
    <location>
        <begin position="485"/>
        <end position="503"/>
    </location>
</feature>
<dbReference type="PROSITE" id="PS50048">
    <property type="entry name" value="ZN2_CY6_FUNGAL_2"/>
    <property type="match status" value="1"/>
</dbReference>
<evidence type="ECO:0000256" key="3">
    <source>
        <dbReference type="SAM" id="MobiDB-lite"/>
    </source>
</evidence>
<dbReference type="EMBL" id="JAACJK010000224">
    <property type="protein sequence ID" value="KAF5313313.1"/>
    <property type="molecule type" value="Genomic_DNA"/>
</dbReference>
<dbReference type="InterPro" id="IPR036864">
    <property type="entry name" value="Zn2-C6_fun-type_DNA-bd_sf"/>
</dbReference>
<feature type="compositionally biased region" description="Low complexity" evidence="3">
    <location>
        <begin position="1274"/>
        <end position="1289"/>
    </location>
</feature>
<dbReference type="GO" id="GO:0008270">
    <property type="term" value="F:zinc ion binding"/>
    <property type="evidence" value="ECO:0007669"/>
    <property type="project" value="InterPro"/>
</dbReference>
<evidence type="ECO:0000256" key="2">
    <source>
        <dbReference type="ARBA" id="ARBA00023242"/>
    </source>
</evidence>
<feature type="region of interest" description="Disordered" evidence="3">
    <location>
        <begin position="312"/>
        <end position="338"/>
    </location>
</feature>
<dbReference type="Proteomes" id="UP000541558">
    <property type="component" value="Unassembled WGS sequence"/>
</dbReference>
<evidence type="ECO:0000259" key="4">
    <source>
        <dbReference type="PROSITE" id="PS50048"/>
    </source>
</evidence>
<keyword evidence="2" id="KW-0539">Nucleus</keyword>
<feature type="compositionally biased region" description="Low complexity" evidence="3">
    <location>
        <begin position="516"/>
        <end position="525"/>
    </location>
</feature>
<gene>
    <name evidence="5" type="ORF">D9611_008495</name>
</gene>
<proteinExistence type="predicted"/>
<feature type="compositionally biased region" description="Low complexity" evidence="3">
    <location>
        <begin position="444"/>
        <end position="453"/>
    </location>
</feature>
<dbReference type="CDD" id="cd00067">
    <property type="entry name" value="GAL4"/>
    <property type="match status" value="1"/>
</dbReference>
<dbReference type="PANTHER" id="PTHR31001">
    <property type="entry name" value="UNCHARACTERIZED TRANSCRIPTIONAL REGULATORY PROTEIN"/>
    <property type="match status" value="1"/>
</dbReference>